<dbReference type="AlphaFoldDB" id="A0A4Q7J403"/>
<reference evidence="1 2" key="1">
    <citation type="submission" date="2019-02" db="EMBL/GenBank/DDBJ databases">
        <title>Draft genome sequence of Amycolatopsis sp. 8-3EHSu isolated from roots of Suaeda maritima.</title>
        <authorList>
            <person name="Duangmal K."/>
            <person name="Chantavorakit T."/>
        </authorList>
    </citation>
    <scope>NUCLEOTIDE SEQUENCE [LARGE SCALE GENOMIC DNA]</scope>
    <source>
        <strain evidence="1 2">8-3EHSu</strain>
    </source>
</reference>
<comment type="caution">
    <text evidence="1">The sequence shown here is derived from an EMBL/GenBank/DDBJ whole genome shotgun (WGS) entry which is preliminary data.</text>
</comment>
<name>A0A4Q7J403_9PSEU</name>
<proteinExistence type="predicted"/>
<dbReference type="EMBL" id="SFCC01000012">
    <property type="protein sequence ID" value="RZQ61362.1"/>
    <property type="molecule type" value="Genomic_DNA"/>
</dbReference>
<evidence type="ECO:0000313" key="1">
    <source>
        <dbReference type="EMBL" id="RZQ61362.1"/>
    </source>
</evidence>
<sequence length="132" mass="14283">MDGLDDARRHPWEDWPPVDRPGPVVRGVVSLAGRTLTLYDSECQLISLELWSTMLVLNLTLPVRSLREHRQPWTAWDDQGTQYAGGANAGAGSPELFVARVTFSPGPPAGARRITLAVEGRTLAVDLPGPGS</sequence>
<dbReference type="OrthoDB" id="3615249at2"/>
<dbReference type="Proteomes" id="UP000292003">
    <property type="component" value="Unassembled WGS sequence"/>
</dbReference>
<organism evidence="1 2">
    <name type="scientific">Amycolatopsis suaedae</name>
    <dbReference type="NCBI Taxonomy" id="2510978"/>
    <lineage>
        <taxon>Bacteria</taxon>
        <taxon>Bacillati</taxon>
        <taxon>Actinomycetota</taxon>
        <taxon>Actinomycetes</taxon>
        <taxon>Pseudonocardiales</taxon>
        <taxon>Pseudonocardiaceae</taxon>
        <taxon>Amycolatopsis</taxon>
    </lineage>
</organism>
<gene>
    <name evidence="1" type="ORF">EWH70_23490</name>
</gene>
<protein>
    <submittedName>
        <fullName evidence="1">Uncharacterized protein</fullName>
    </submittedName>
</protein>
<keyword evidence="2" id="KW-1185">Reference proteome</keyword>
<dbReference type="RefSeq" id="WP_130477665.1">
    <property type="nucleotide sequence ID" value="NZ_SFCC01000012.1"/>
</dbReference>
<evidence type="ECO:0000313" key="2">
    <source>
        <dbReference type="Proteomes" id="UP000292003"/>
    </source>
</evidence>
<accession>A0A4Q7J403</accession>